<reference evidence="2 4" key="3">
    <citation type="submission" date="2021-01" db="EMBL/GenBank/DDBJ databases">
        <title>Sequencing the genomes of 1000 actinobacteria strains.</title>
        <authorList>
            <person name="Klenk H.-P."/>
        </authorList>
    </citation>
    <scope>NUCLEOTIDE SEQUENCE [LARGE SCALE GENOMIC DNA]</scope>
    <source>
        <strain evidence="2 4">DSM 20542</strain>
    </source>
</reference>
<reference evidence="1" key="1">
    <citation type="journal article" date="2014" name="Int. J. Syst. Evol. Microbiol.">
        <title>Complete genome sequence of Corynebacterium casei LMG S-19264T (=DSM 44701T), isolated from a smear-ripened cheese.</title>
        <authorList>
            <consortium name="US DOE Joint Genome Institute (JGI-PGF)"/>
            <person name="Walter F."/>
            <person name="Albersmeier A."/>
            <person name="Kalinowski J."/>
            <person name="Ruckert C."/>
        </authorList>
    </citation>
    <scope>NUCLEOTIDE SEQUENCE</scope>
    <source>
        <strain evidence="1">JCM 1480</strain>
    </source>
</reference>
<organism evidence="1 3">
    <name type="scientific">Curtobacterium luteum</name>
    <dbReference type="NCBI Taxonomy" id="33881"/>
    <lineage>
        <taxon>Bacteria</taxon>
        <taxon>Bacillati</taxon>
        <taxon>Actinomycetota</taxon>
        <taxon>Actinomycetes</taxon>
        <taxon>Micrococcales</taxon>
        <taxon>Microbacteriaceae</taxon>
        <taxon>Curtobacterium</taxon>
    </lineage>
</organism>
<dbReference type="AlphaFoldDB" id="A0A8H9GDH0"/>
<protein>
    <recommendedName>
        <fullName evidence="5">Asp23/Gls24 family envelope stress response protein</fullName>
    </recommendedName>
</protein>
<reference evidence="1" key="2">
    <citation type="submission" date="2020-09" db="EMBL/GenBank/DDBJ databases">
        <authorList>
            <person name="Sun Q."/>
            <person name="Ohkuma M."/>
        </authorList>
    </citation>
    <scope>NUCLEOTIDE SEQUENCE</scope>
    <source>
        <strain evidence="1">JCM 1480</strain>
    </source>
</reference>
<accession>A0A8H9GDH0</accession>
<evidence type="ECO:0000313" key="4">
    <source>
        <dbReference type="Proteomes" id="UP000746584"/>
    </source>
</evidence>
<gene>
    <name evidence="1" type="ORF">GCM10009769_33740</name>
    <name evidence="2" type="ORF">JOE58_001964</name>
</gene>
<evidence type="ECO:0000313" key="2">
    <source>
        <dbReference type="EMBL" id="MBM7802713.1"/>
    </source>
</evidence>
<sequence>MTDHDLPAPDDELDGHSIEELADYLDRGRAPRDPTIESSPGCRLALANMQRLRELSAGALQRRAEAEADRETAWIDRLLDTIRAEVRSGRDVPIAHPDPRLRLAMTEAAVRGIVRRAGDALGGVVMGRCTLEGDVDVPGAPVRVTVTAGLLYGESAETTADRLRAAIGTALARHTELSIESIDVHFDDVVLP</sequence>
<dbReference type="Proteomes" id="UP000746584">
    <property type="component" value="Unassembled WGS sequence"/>
</dbReference>
<dbReference type="Proteomes" id="UP000648535">
    <property type="component" value="Unassembled WGS sequence"/>
</dbReference>
<name>A0A8H9GDH0_9MICO</name>
<comment type="caution">
    <text evidence="1">The sequence shown here is derived from an EMBL/GenBank/DDBJ whole genome shotgun (WGS) entry which is preliminary data.</text>
</comment>
<proteinExistence type="predicted"/>
<keyword evidence="4" id="KW-1185">Reference proteome</keyword>
<dbReference type="RefSeq" id="WP_031273009.1">
    <property type="nucleotide sequence ID" value="NZ_BMOI01000022.1"/>
</dbReference>
<dbReference type="EMBL" id="BMOI01000022">
    <property type="protein sequence ID" value="GGL13030.1"/>
    <property type="molecule type" value="Genomic_DNA"/>
</dbReference>
<evidence type="ECO:0000313" key="3">
    <source>
        <dbReference type="Proteomes" id="UP000648535"/>
    </source>
</evidence>
<evidence type="ECO:0008006" key="5">
    <source>
        <dbReference type="Google" id="ProtNLM"/>
    </source>
</evidence>
<evidence type="ECO:0000313" key="1">
    <source>
        <dbReference type="EMBL" id="GGL13030.1"/>
    </source>
</evidence>
<dbReference type="EMBL" id="JAFBCG010000001">
    <property type="protein sequence ID" value="MBM7802713.1"/>
    <property type="molecule type" value="Genomic_DNA"/>
</dbReference>